<dbReference type="EMBL" id="LXQA010386249">
    <property type="protein sequence ID" value="MCI48405.1"/>
    <property type="molecule type" value="Genomic_DNA"/>
</dbReference>
<evidence type="ECO:0000313" key="2">
    <source>
        <dbReference type="Proteomes" id="UP000265520"/>
    </source>
</evidence>
<sequence>VKCDSVTIKVDNLSAINLAKNPIAHGRSKHIEMKFHYLREQVSNGTLKLEHCRTELQVADLLTKAVTVETFVRLKNLMCVKSLGNMN</sequence>
<organism evidence="1 2">
    <name type="scientific">Trifolium medium</name>
    <dbReference type="NCBI Taxonomy" id="97028"/>
    <lineage>
        <taxon>Eukaryota</taxon>
        <taxon>Viridiplantae</taxon>
        <taxon>Streptophyta</taxon>
        <taxon>Embryophyta</taxon>
        <taxon>Tracheophyta</taxon>
        <taxon>Spermatophyta</taxon>
        <taxon>Magnoliopsida</taxon>
        <taxon>eudicotyledons</taxon>
        <taxon>Gunneridae</taxon>
        <taxon>Pentapetalae</taxon>
        <taxon>rosids</taxon>
        <taxon>fabids</taxon>
        <taxon>Fabales</taxon>
        <taxon>Fabaceae</taxon>
        <taxon>Papilionoideae</taxon>
        <taxon>50 kb inversion clade</taxon>
        <taxon>NPAAA clade</taxon>
        <taxon>Hologalegina</taxon>
        <taxon>IRL clade</taxon>
        <taxon>Trifolieae</taxon>
        <taxon>Trifolium</taxon>
    </lineage>
</organism>
<name>A0A392SKB2_9FABA</name>
<comment type="caution">
    <text evidence="1">The sequence shown here is derived from an EMBL/GenBank/DDBJ whole genome shotgun (WGS) entry which is preliminary data.</text>
</comment>
<protein>
    <submittedName>
        <fullName evidence="1">Cationic amino acid transporter 1-like</fullName>
    </submittedName>
</protein>
<evidence type="ECO:0000313" key="1">
    <source>
        <dbReference type="EMBL" id="MCI48405.1"/>
    </source>
</evidence>
<accession>A0A392SKB2</accession>
<reference evidence="1 2" key="1">
    <citation type="journal article" date="2018" name="Front. Plant Sci.">
        <title>Red Clover (Trifolium pratense) and Zigzag Clover (T. medium) - A Picture of Genomic Similarities and Differences.</title>
        <authorList>
            <person name="Dluhosova J."/>
            <person name="Istvanek J."/>
            <person name="Nedelnik J."/>
            <person name="Repkova J."/>
        </authorList>
    </citation>
    <scope>NUCLEOTIDE SEQUENCE [LARGE SCALE GENOMIC DNA]</scope>
    <source>
        <strain evidence="2">cv. 10/8</strain>
        <tissue evidence="1">Leaf</tissue>
    </source>
</reference>
<keyword evidence="2" id="KW-1185">Reference proteome</keyword>
<dbReference type="Proteomes" id="UP000265520">
    <property type="component" value="Unassembled WGS sequence"/>
</dbReference>
<feature type="non-terminal residue" evidence="1">
    <location>
        <position position="1"/>
    </location>
</feature>
<dbReference type="CDD" id="cd09272">
    <property type="entry name" value="RNase_HI_RT_Ty1"/>
    <property type="match status" value="1"/>
</dbReference>
<proteinExistence type="predicted"/>
<dbReference type="AlphaFoldDB" id="A0A392SKB2"/>